<accession>A0A915ZRE8</accession>
<dbReference type="Proteomes" id="UP000684084">
    <property type="component" value="Unassembled WGS sequence"/>
</dbReference>
<proteinExistence type="predicted"/>
<evidence type="ECO:0000313" key="1">
    <source>
        <dbReference type="EMBL" id="CAB5384928.1"/>
    </source>
</evidence>
<dbReference type="OrthoDB" id="544350at2759"/>
<organism evidence="1 2">
    <name type="scientific">Rhizophagus irregularis</name>
    <dbReference type="NCBI Taxonomy" id="588596"/>
    <lineage>
        <taxon>Eukaryota</taxon>
        <taxon>Fungi</taxon>
        <taxon>Fungi incertae sedis</taxon>
        <taxon>Mucoromycota</taxon>
        <taxon>Glomeromycotina</taxon>
        <taxon>Glomeromycetes</taxon>
        <taxon>Glomerales</taxon>
        <taxon>Glomeraceae</taxon>
        <taxon>Rhizophagus</taxon>
    </lineage>
</organism>
<dbReference type="EMBL" id="CAGKOT010000052">
    <property type="protein sequence ID" value="CAB5384928.1"/>
    <property type="molecule type" value="Genomic_DNA"/>
</dbReference>
<dbReference type="AlphaFoldDB" id="A0A915ZRE8"/>
<sequence length="143" mass="16453">MDHKLQKTECPPGDYLIFRQGHTWYVTVLSDGTIFIKLDQKAEQVKLILCSCATLQQFIDVKFIAEGGFGCVESAIWNLGPRWTYEPSSRKWERSGPYNVALKTVNDSHQYLQEFLNEVQAHYICTSEDNHIPHCFGITQNPK</sequence>
<evidence type="ECO:0000313" key="2">
    <source>
        <dbReference type="Proteomes" id="UP000684084"/>
    </source>
</evidence>
<comment type="caution">
    <text evidence="1">The sequence shown here is derived from an EMBL/GenBank/DDBJ whole genome shotgun (WGS) entry which is preliminary data.</text>
</comment>
<name>A0A915ZRE8_9GLOM</name>
<reference evidence="1" key="1">
    <citation type="submission" date="2020-05" db="EMBL/GenBank/DDBJ databases">
        <authorList>
            <person name="Rincon C."/>
            <person name="Sanders R I."/>
            <person name="Robbins C."/>
            <person name="Chaturvedi A."/>
        </authorList>
    </citation>
    <scope>NUCLEOTIDE SEQUENCE</scope>
    <source>
        <strain evidence="1">CHB12</strain>
    </source>
</reference>
<protein>
    <submittedName>
        <fullName evidence="1">Uncharacterized protein</fullName>
    </submittedName>
</protein>
<gene>
    <name evidence="1" type="ORF">CHRIB12_LOCUS19082</name>
</gene>